<feature type="compositionally biased region" description="Polar residues" evidence="14">
    <location>
        <begin position="44"/>
        <end position="56"/>
    </location>
</feature>
<dbReference type="InterPro" id="IPR038221">
    <property type="entry name" value="YidC_periplasmic_sf"/>
</dbReference>
<feature type="transmembrane region" description="Helical" evidence="13">
    <location>
        <begin position="520"/>
        <end position="544"/>
    </location>
</feature>
<dbReference type="PRINTS" id="PR01900">
    <property type="entry name" value="YIDCPROTEIN"/>
</dbReference>
<evidence type="ECO:0000256" key="12">
    <source>
        <dbReference type="ARBA" id="ARBA00033342"/>
    </source>
</evidence>
<evidence type="ECO:0000256" key="1">
    <source>
        <dbReference type="ARBA" id="ARBA00004429"/>
    </source>
</evidence>
<name>A0A538SU23_UNCEI</name>
<dbReference type="GO" id="GO:0005886">
    <property type="term" value="C:plasma membrane"/>
    <property type="evidence" value="ECO:0007669"/>
    <property type="project" value="UniProtKB-SubCell"/>
</dbReference>
<dbReference type="PANTHER" id="PTHR12428">
    <property type="entry name" value="OXA1"/>
    <property type="match status" value="1"/>
</dbReference>
<dbReference type="InterPro" id="IPR047196">
    <property type="entry name" value="YidC_ALB_C"/>
</dbReference>
<evidence type="ECO:0000256" key="10">
    <source>
        <dbReference type="ARBA" id="ARBA00023186"/>
    </source>
</evidence>
<dbReference type="InterPro" id="IPR028053">
    <property type="entry name" value="Membr_insert_YidC_N"/>
</dbReference>
<feature type="region of interest" description="Disordered" evidence="14">
    <location>
        <begin position="29"/>
        <end position="82"/>
    </location>
</feature>
<dbReference type="Pfam" id="PF14849">
    <property type="entry name" value="YidC_periplas"/>
    <property type="match status" value="1"/>
</dbReference>
<evidence type="ECO:0000256" key="2">
    <source>
        <dbReference type="ARBA" id="ARBA00010527"/>
    </source>
</evidence>
<evidence type="ECO:0000259" key="16">
    <source>
        <dbReference type="Pfam" id="PF14849"/>
    </source>
</evidence>
<dbReference type="InterPro" id="IPR028055">
    <property type="entry name" value="YidC/Oxa/ALB_C"/>
</dbReference>
<dbReference type="GO" id="GO:0015031">
    <property type="term" value="P:protein transport"/>
    <property type="evidence" value="ECO:0007669"/>
    <property type="project" value="UniProtKB-KW"/>
</dbReference>
<dbReference type="GO" id="GO:0032977">
    <property type="term" value="F:membrane insertase activity"/>
    <property type="evidence" value="ECO:0007669"/>
    <property type="project" value="InterPro"/>
</dbReference>
<evidence type="ECO:0000259" key="15">
    <source>
        <dbReference type="Pfam" id="PF02096"/>
    </source>
</evidence>
<keyword evidence="4 13" id="KW-0813">Transport</keyword>
<evidence type="ECO:0000256" key="3">
    <source>
        <dbReference type="ARBA" id="ARBA00015325"/>
    </source>
</evidence>
<evidence type="ECO:0000256" key="11">
    <source>
        <dbReference type="ARBA" id="ARBA00033245"/>
    </source>
</evidence>
<evidence type="ECO:0000256" key="14">
    <source>
        <dbReference type="SAM" id="MobiDB-lite"/>
    </source>
</evidence>
<keyword evidence="6 13" id="KW-0812">Transmembrane</keyword>
<comment type="subcellular location">
    <subcellularLocation>
        <location evidence="1">Cell inner membrane</location>
        <topology evidence="1">Multi-pass membrane protein</topology>
    </subcellularLocation>
    <subcellularLocation>
        <location evidence="13">Cell membrane</location>
        <topology evidence="13">Multi-pass membrane protein</topology>
    </subcellularLocation>
</comment>
<keyword evidence="9 13" id="KW-0472">Membrane</keyword>
<dbReference type="EMBL" id="VBOU01000050">
    <property type="protein sequence ID" value="TMQ54865.1"/>
    <property type="molecule type" value="Genomic_DNA"/>
</dbReference>
<dbReference type="InterPro" id="IPR001708">
    <property type="entry name" value="YidC/ALB3/OXA1/COX18"/>
</dbReference>
<evidence type="ECO:0000256" key="8">
    <source>
        <dbReference type="ARBA" id="ARBA00022989"/>
    </source>
</evidence>
<dbReference type="PANTHER" id="PTHR12428:SF65">
    <property type="entry name" value="CYTOCHROME C OXIDASE ASSEMBLY PROTEIN COX18, MITOCHONDRIAL"/>
    <property type="match status" value="1"/>
</dbReference>
<protein>
    <recommendedName>
        <fullName evidence="3 13">Membrane protein insertase YidC</fullName>
    </recommendedName>
    <alternativeName>
        <fullName evidence="12 13">Foldase YidC</fullName>
    </alternativeName>
    <alternativeName>
        <fullName evidence="11 13">Membrane integrase YidC</fullName>
    </alternativeName>
    <alternativeName>
        <fullName evidence="13">Membrane protein YidC</fullName>
    </alternativeName>
</protein>
<feature type="domain" description="Membrane insertase YidC N-terminal" evidence="16">
    <location>
        <begin position="106"/>
        <end position="355"/>
    </location>
</feature>
<evidence type="ECO:0000256" key="4">
    <source>
        <dbReference type="ARBA" id="ARBA00022448"/>
    </source>
</evidence>
<feature type="transmembrane region" description="Helical" evidence="13">
    <location>
        <begin position="445"/>
        <end position="465"/>
    </location>
</feature>
<evidence type="ECO:0000256" key="6">
    <source>
        <dbReference type="ARBA" id="ARBA00022692"/>
    </source>
</evidence>
<evidence type="ECO:0000256" key="9">
    <source>
        <dbReference type="ARBA" id="ARBA00023136"/>
    </source>
</evidence>
<keyword evidence="5 13" id="KW-1003">Cell membrane</keyword>
<feature type="compositionally biased region" description="Low complexity" evidence="14">
    <location>
        <begin position="57"/>
        <end position="82"/>
    </location>
</feature>
<gene>
    <name evidence="13 17" type="primary">yidC</name>
    <name evidence="17" type="ORF">E6K74_04910</name>
</gene>
<sequence>MDRKVLIAMVMIMMVLLLDQVISPKFYRPRRKPVPSQPGGTAGQPATTAPSPQGSPQTPASGGSQAGAPAGSSSSGAPGGATSAVLSTGAVLTSARVSPEPIETREVKTEHFRAEFTSEGGAISHWTLDSYKDQIRSAPVDLVPPGARALLVIVEAGARAINFSNVPFRITQDDPLGGALTFEAVDSSGIRVVKSYQVGRDRRLLESDVRVSAPPGLGPIRYRIGWGTPLPITEAATKREQLQAVALLGTKLESLPAGKLGPNGERIVPPGNVRWVASRSKYFIAAVIPDSGTVSDVVFRSTGSGLVTAWFVGAAPPGTEVVRRTRIYAGPIHYETLAAVGAGLDEVANLGWKWMRGVSVLMLTCLNLLHKMIPNYGIAIIILAAATKFLFYPLTQASLRSMKVMHHLQPQIKELQEKFKGDPMKLNQAMMALYKENKVNPMSGCLPMLLQVPVFIALYNVLLFSVELRASGFVGYIRDLSAPDVLATIGGFPIHLMPVVMTGSTYLLQSQTPVAPAQKGMMYVMPLFMLFFMYTFPSGVILYWTVNNLLSALQQYLVNLAEDRKLAAQG</sequence>
<dbReference type="Gene3D" id="2.70.98.90">
    <property type="match status" value="1"/>
</dbReference>
<comment type="caution">
    <text evidence="17">The sequence shown here is derived from an EMBL/GenBank/DDBJ whole genome shotgun (WGS) entry which is preliminary data.</text>
</comment>
<evidence type="ECO:0000256" key="7">
    <source>
        <dbReference type="ARBA" id="ARBA00022927"/>
    </source>
</evidence>
<evidence type="ECO:0000313" key="17">
    <source>
        <dbReference type="EMBL" id="TMQ54865.1"/>
    </source>
</evidence>
<feature type="transmembrane region" description="Helical" evidence="13">
    <location>
        <begin position="6"/>
        <end position="22"/>
    </location>
</feature>
<dbReference type="Proteomes" id="UP000319829">
    <property type="component" value="Unassembled WGS sequence"/>
</dbReference>
<proteinExistence type="inferred from homology"/>
<dbReference type="CDD" id="cd20070">
    <property type="entry name" value="5TM_YidC_Alb3"/>
    <property type="match status" value="1"/>
</dbReference>
<accession>A0A538SU23</accession>
<dbReference type="HAMAP" id="MF_01810">
    <property type="entry name" value="YidC_type1"/>
    <property type="match status" value="1"/>
</dbReference>
<keyword evidence="10 13" id="KW-0143">Chaperone</keyword>
<dbReference type="PRINTS" id="PR00701">
    <property type="entry name" value="60KDINNERMP"/>
</dbReference>
<comment type="similarity">
    <text evidence="2 13">Belongs to the OXA1/ALB3/YidC family. Type 1 subfamily.</text>
</comment>
<keyword evidence="7 13" id="KW-0653">Protein transport</keyword>
<dbReference type="Pfam" id="PF02096">
    <property type="entry name" value="60KD_IMP"/>
    <property type="match status" value="1"/>
</dbReference>
<keyword evidence="8 13" id="KW-1133">Transmembrane helix</keyword>
<evidence type="ECO:0000256" key="5">
    <source>
        <dbReference type="ARBA" id="ARBA00022475"/>
    </source>
</evidence>
<feature type="domain" description="Membrane insertase YidC/Oxa/ALB C-terminal" evidence="15">
    <location>
        <begin position="376"/>
        <end position="559"/>
    </location>
</feature>
<feature type="transmembrane region" description="Helical" evidence="13">
    <location>
        <begin position="376"/>
        <end position="395"/>
    </location>
</feature>
<dbReference type="AlphaFoldDB" id="A0A538SU23"/>
<comment type="subunit">
    <text evidence="13">Interacts with the Sec translocase complex via SecD. Specifically interacts with transmembrane segments of nascent integral membrane proteins during membrane integration.</text>
</comment>
<dbReference type="NCBIfam" id="TIGR03593">
    <property type="entry name" value="yidC_nterm"/>
    <property type="match status" value="1"/>
</dbReference>
<dbReference type="InterPro" id="IPR019998">
    <property type="entry name" value="Membr_insert_YidC"/>
</dbReference>
<evidence type="ECO:0000256" key="13">
    <source>
        <dbReference type="HAMAP-Rule" id="MF_01810"/>
    </source>
</evidence>
<evidence type="ECO:0000313" key="18">
    <source>
        <dbReference type="Proteomes" id="UP000319829"/>
    </source>
</evidence>
<organism evidence="17 18">
    <name type="scientific">Eiseniibacteriota bacterium</name>
    <dbReference type="NCBI Taxonomy" id="2212470"/>
    <lineage>
        <taxon>Bacteria</taxon>
        <taxon>Candidatus Eiseniibacteriota</taxon>
    </lineage>
</organism>
<dbReference type="GO" id="GO:0051205">
    <property type="term" value="P:protein insertion into membrane"/>
    <property type="evidence" value="ECO:0007669"/>
    <property type="project" value="TreeGrafter"/>
</dbReference>
<feature type="transmembrane region" description="Helical" evidence="13">
    <location>
        <begin position="485"/>
        <end position="508"/>
    </location>
</feature>
<comment type="function">
    <text evidence="13">Required for the insertion and/or proper folding and/or complex formation of integral membrane proteins into the membrane. Involved in integration of membrane proteins that insert both dependently and independently of the Sec translocase complex, as well as at least some lipoproteins. Aids folding of multispanning membrane proteins.</text>
</comment>
<reference evidence="17 18" key="1">
    <citation type="journal article" date="2019" name="Nat. Microbiol.">
        <title>Mediterranean grassland soil C-N compound turnover is dependent on rainfall and depth, and is mediated by genomically divergent microorganisms.</title>
        <authorList>
            <person name="Diamond S."/>
            <person name="Andeer P.F."/>
            <person name="Li Z."/>
            <person name="Crits-Christoph A."/>
            <person name="Burstein D."/>
            <person name="Anantharaman K."/>
            <person name="Lane K.R."/>
            <person name="Thomas B.C."/>
            <person name="Pan C."/>
            <person name="Northen T.R."/>
            <person name="Banfield J.F."/>
        </authorList>
    </citation>
    <scope>NUCLEOTIDE SEQUENCE [LARGE SCALE GENOMIC DNA]</scope>
    <source>
        <strain evidence="17">WS_4</strain>
    </source>
</reference>
<dbReference type="NCBIfam" id="TIGR03592">
    <property type="entry name" value="yidC_oxa1_cterm"/>
    <property type="match status" value="1"/>
</dbReference>
<dbReference type="CDD" id="cd19961">
    <property type="entry name" value="EcYidC-like_peri"/>
    <property type="match status" value="1"/>
</dbReference>